<dbReference type="EMBL" id="QVME01000001">
    <property type="protein sequence ID" value="RGE70314.1"/>
    <property type="molecule type" value="Genomic_DNA"/>
</dbReference>
<organism evidence="2 4">
    <name type="scientific">Anaerotruncus colihominis</name>
    <dbReference type="NCBI Taxonomy" id="169435"/>
    <lineage>
        <taxon>Bacteria</taxon>
        <taxon>Bacillati</taxon>
        <taxon>Bacillota</taxon>
        <taxon>Clostridia</taxon>
        <taxon>Eubacteriales</taxon>
        <taxon>Oscillospiraceae</taxon>
        <taxon>Anaerotruncus</taxon>
    </lineage>
</organism>
<feature type="signal peptide" evidence="1">
    <location>
        <begin position="1"/>
        <end position="23"/>
    </location>
</feature>
<dbReference type="GeneID" id="72464902"/>
<protein>
    <submittedName>
        <fullName evidence="2">Uncharacterized protein</fullName>
    </submittedName>
</protein>
<evidence type="ECO:0000313" key="3">
    <source>
        <dbReference type="EMBL" id="RGE70314.1"/>
    </source>
</evidence>
<dbReference type="Proteomes" id="UP000260828">
    <property type="component" value="Unassembled WGS sequence"/>
</dbReference>
<dbReference type="AlphaFoldDB" id="A0A174SSW9"/>
<dbReference type="OrthoDB" id="1856662at2"/>
<sequence>MKRLAAILTAFGTAMFCGVRVSAADGQRIVTLPAGGPYRLNAQALEKQIGSFDALTFTFTPQDGRAVLFYEGAPLAPYRTLTREQVEKVMVFACEPAVAGAAPFSLVPHQNRPQLRVRCINPIFSGQTIDEKS</sequence>
<evidence type="ECO:0000313" key="2">
    <source>
        <dbReference type="EMBL" id="CUQ00732.1"/>
    </source>
</evidence>
<dbReference type="EMBL" id="CZBE01000020">
    <property type="protein sequence ID" value="CUQ00732.1"/>
    <property type="molecule type" value="Genomic_DNA"/>
</dbReference>
<proteinExistence type="predicted"/>
<name>A0A174SSW9_9FIRM</name>
<evidence type="ECO:0000313" key="5">
    <source>
        <dbReference type="Proteomes" id="UP000260828"/>
    </source>
</evidence>
<evidence type="ECO:0000313" key="4">
    <source>
        <dbReference type="Proteomes" id="UP000095765"/>
    </source>
</evidence>
<dbReference type="RefSeq" id="WP_006874994.1">
    <property type="nucleotide sequence ID" value="NZ_CABIWA010000001.1"/>
</dbReference>
<reference evidence="2 4" key="1">
    <citation type="submission" date="2015-09" db="EMBL/GenBank/DDBJ databases">
        <authorList>
            <consortium name="Pathogen Informatics"/>
        </authorList>
    </citation>
    <scope>NUCLEOTIDE SEQUENCE [LARGE SCALE GENOMIC DNA]</scope>
    <source>
        <strain evidence="2 4">2789STDY5834939</strain>
    </source>
</reference>
<feature type="chain" id="PRO_5041863298" evidence="1">
    <location>
        <begin position="24"/>
        <end position="133"/>
    </location>
</feature>
<reference evidence="3 5" key="2">
    <citation type="submission" date="2018-08" db="EMBL/GenBank/DDBJ databases">
        <title>A genome reference for cultivated species of the human gut microbiota.</title>
        <authorList>
            <person name="Zou Y."/>
            <person name="Xue W."/>
            <person name="Luo G."/>
        </authorList>
    </citation>
    <scope>NUCLEOTIDE SEQUENCE [LARGE SCALE GENOMIC DNA]</scope>
    <source>
        <strain evidence="3 5">TF05-12AC</strain>
    </source>
</reference>
<gene>
    <name evidence="3" type="ORF">DXC40_04495</name>
    <name evidence="2" type="ORF">ERS852551_02740</name>
</gene>
<accession>A0A174SSW9</accession>
<evidence type="ECO:0000256" key="1">
    <source>
        <dbReference type="SAM" id="SignalP"/>
    </source>
</evidence>
<dbReference type="Proteomes" id="UP000095765">
    <property type="component" value="Unassembled WGS sequence"/>
</dbReference>
<keyword evidence="1" id="KW-0732">Signal</keyword>